<accession>A0ABW6GME9</accession>
<dbReference type="SUPFAM" id="SSF53474">
    <property type="entry name" value="alpha/beta-Hydrolases"/>
    <property type="match status" value="1"/>
</dbReference>
<evidence type="ECO:0000259" key="4">
    <source>
        <dbReference type="Pfam" id="PF00561"/>
    </source>
</evidence>
<evidence type="ECO:0000256" key="1">
    <source>
        <dbReference type="ARBA" id="ARBA00010088"/>
    </source>
</evidence>
<dbReference type="PANTHER" id="PTHR43798">
    <property type="entry name" value="MONOACYLGLYCEROL LIPASE"/>
    <property type="match status" value="1"/>
</dbReference>
<proteinExistence type="inferred from homology"/>
<sequence>MTGRGWEARTVVREDVELHCRDWAGAADRRPVLLLHGLAGHAGEWDALAAALAPGRRVVAFDQRGHGRSTRRPERVDRAAYVADVLAVADGLGLERPLLLGQSLGGHTALLAAAAQPGRFGALVLVEAAAGCSADAPAQIGGLLGGWPLPFPDRAAAVAFFGGGPGGEVWADGLEQRPDGWWPRFETEVMVASIAPLAARDHWADWAALTCPTLLVLGQHGIVPPAEIDRMLALRPEVRAASLPGAGHDVHLERPGELHRLVSELLEEAEEEAEEAEAEGLERLEG</sequence>
<comment type="similarity">
    <text evidence="1">Belongs to the peptidase S33 family.</text>
</comment>
<organism evidence="5 6">
    <name type="scientific">Kitasatospora phosalacinea</name>
    <dbReference type="NCBI Taxonomy" id="2065"/>
    <lineage>
        <taxon>Bacteria</taxon>
        <taxon>Bacillati</taxon>
        <taxon>Actinomycetota</taxon>
        <taxon>Actinomycetes</taxon>
        <taxon>Kitasatosporales</taxon>
        <taxon>Streptomycetaceae</taxon>
        <taxon>Kitasatospora</taxon>
    </lineage>
</organism>
<protein>
    <submittedName>
        <fullName evidence="5">Alpha/beta fold hydrolase</fullName>
    </submittedName>
</protein>
<dbReference type="RefSeq" id="WP_380314903.1">
    <property type="nucleotide sequence ID" value="NZ_JBHYPW010000001.1"/>
</dbReference>
<feature type="compositionally biased region" description="Acidic residues" evidence="3">
    <location>
        <begin position="267"/>
        <end position="279"/>
    </location>
</feature>
<evidence type="ECO:0000256" key="3">
    <source>
        <dbReference type="SAM" id="MobiDB-lite"/>
    </source>
</evidence>
<dbReference type="PRINTS" id="PR00793">
    <property type="entry name" value="PROAMNOPTASE"/>
</dbReference>
<reference evidence="5 6" key="1">
    <citation type="submission" date="2024-09" db="EMBL/GenBank/DDBJ databases">
        <title>The Natural Products Discovery Center: Release of the First 8490 Sequenced Strains for Exploring Actinobacteria Biosynthetic Diversity.</title>
        <authorList>
            <person name="Kalkreuter E."/>
            <person name="Kautsar S.A."/>
            <person name="Yang D."/>
            <person name="Bader C.D."/>
            <person name="Teijaro C.N."/>
            <person name="Fluegel L."/>
            <person name="Davis C.M."/>
            <person name="Simpson J.R."/>
            <person name="Lauterbach L."/>
            <person name="Steele A.D."/>
            <person name="Gui C."/>
            <person name="Meng S."/>
            <person name="Li G."/>
            <person name="Viehrig K."/>
            <person name="Ye F."/>
            <person name="Su P."/>
            <person name="Kiefer A.F."/>
            <person name="Nichols A."/>
            <person name="Cepeda A.J."/>
            <person name="Yan W."/>
            <person name="Fan B."/>
            <person name="Jiang Y."/>
            <person name="Adhikari A."/>
            <person name="Zheng C.-J."/>
            <person name="Schuster L."/>
            <person name="Cowan T.M."/>
            <person name="Smanski M.J."/>
            <person name="Chevrette M.G."/>
            <person name="De Carvalho L.P.S."/>
            <person name="Shen B."/>
        </authorList>
    </citation>
    <scope>NUCLEOTIDE SEQUENCE [LARGE SCALE GENOMIC DNA]</scope>
    <source>
        <strain evidence="5 6">NPDC058753</strain>
    </source>
</reference>
<evidence type="ECO:0000313" key="6">
    <source>
        <dbReference type="Proteomes" id="UP001599542"/>
    </source>
</evidence>
<evidence type="ECO:0000256" key="2">
    <source>
        <dbReference type="ARBA" id="ARBA00022801"/>
    </source>
</evidence>
<dbReference type="Pfam" id="PF00561">
    <property type="entry name" value="Abhydrolase_1"/>
    <property type="match status" value="1"/>
</dbReference>
<dbReference type="InterPro" id="IPR002410">
    <property type="entry name" value="Peptidase_S33"/>
</dbReference>
<evidence type="ECO:0000313" key="5">
    <source>
        <dbReference type="EMBL" id="MFE1353925.1"/>
    </source>
</evidence>
<dbReference type="EMBL" id="JBHYPX010000035">
    <property type="protein sequence ID" value="MFE1353925.1"/>
    <property type="molecule type" value="Genomic_DNA"/>
</dbReference>
<dbReference type="InterPro" id="IPR029058">
    <property type="entry name" value="AB_hydrolase_fold"/>
</dbReference>
<feature type="region of interest" description="Disordered" evidence="3">
    <location>
        <begin position="267"/>
        <end position="286"/>
    </location>
</feature>
<dbReference type="PANTHER" id="PTHR43798:SF33">
    <property type="entry name" value="HYDROLASE, PUTATIVE (AFU_ORTHOLOGUE AFUA_2G14860)-RELATED"/>
    <property type="match status" value="1"/>
</dbReference>
<dbReference type="InterPro" id="IPR000073">
    <property type="entry name" value="AB_hydrolase_1"/>
</dbReference>
<feature type="domain" description="AB hydrolase-1" evidence="4">
    <location>
        <begin position="31"/>
        <end position="255"/>
    </location>
</feature>
<dbReference type="Gene3D" id="3.40.50.1820">
    <property type="entry name" value="alpha/beta hydrolase"/>
    <property type="match status" value="1"/>
</dbReference>
<keyword evidence="6" id="KW-1185">Reference proteome</keyword>
<dbReference type="GO" id="GO:0016787">
    <property type="term" value="F:hydrolase activity"/>
    <property type="evidence" value="ECO:0007669"/>
    <property type="project" value="UniProtKB-KW"/>
</dbReference>
<gene>
    <name evidence="5" type="ORF">ACFW6T_18255</name>
</gene>
<dbReference type="InterPro" id="IPR050266">
    <property type="entry name" value="AB_hydrolase_sf"/>
</dbReference>
<dbReference type="Proteomes" id="UP001599542">
    <property type="component" value="Unassembled WGS sequence"/>
</dbReference>
<name>A0ABW6GME9_9ACTN</name>
<comment type="caution">
    <text evidence="5">The sequence shown here is derived from an EMBL/GenBank/DDBJ whole genome shotgun (WGS) entry which is preliminary data.</text>
</comment>
<dbReference type="PRINTS" id="PR00111">
    <property type="entry name" value="ABHYDROLASE"/>
</dbReference>
<keyword evidence="2 5" id="KW-0378">Hydrolase</keyword>